<feature type="non-terminal residue" evidence="1">
    <location>
        <position position="1"/>
    </location>
</feature>
<name>A0A714KQE7_SALER</name>
<sequence length="83" mass="9399">LLPVTLSDAQVDELFALVKANPGIKFEVDLEAQVVKAGDKTYSFKIDDFRRHCMLNGLDSIGLTLQHEDAIAEYEDKQPEFMR</sequence>
<dbReference type="SUPFAM" id="SSF52016">
    <property type="entry name" value="LeuD/IlvD-like"/>
    <property type="match status" value="1"/>
</dbReference>
<accession>A0A714KQE7</accession>
<reference evidence="1" key="1">
    <citation type="journal article" date="2018" name="Genome Biol.">
        <title>SKESA: strategic k-mer extension for scrupulous assemblies.</title>
        <authorList>
            <person name="Souvorov A."/>
            <person name="Agarwala R."/>
            <person name="Lipman D.J."/>
        </authorList>
    </citation>
    <scope>NUCLEOTIDE SEQUENCE</scope>
    <source>
        <strain evidence="1">S376FT</strain>
    </source>
</reference>
<dbReference type="AlphaFoldDB" id="A0A714KQE7"/>
<comment type="caution">
    <text evidence="1">The sequence shown here is derived from an EMBL/GenBank/DDBJ whole genome shotgun (WGS) entry which is preliminary data.</text>
</comment>
<evidence type="ECO:0000313" key="1">
    <source>
        <dbReference type="EMBL" id="HAD4178378.1"/>
    </source>
</evidence>
<dbReference type="Gene3D" id="3.20.19.10">
    <property type="entry name" value="Aconitase, domain 4"/>
    <property type="match status" value="1"/>
</dbReference>
<dbReference type="InterPro" id="IPR015928">
    <property type="entry name" value="Aconitase/3IPM_dehydase_swvl"/>
</dbReference>
<dbReference type="EMBL" id="DAAOYB010000132">
    <property type="protein sequence ID" value="HAD4178378.1"/>
    <property type="molecule type" value="Genomic_DNA"/>
</dbReference>
<protein>
    <submittedName>
        <fullName evidence="1">3-isopropylmalate dehydratase small subunit</fullName>
        <ecNumber evidence="1">4.2.1.33</ecNumber>
    </submittedName>
</protein>
<dbReference type="EC" id="4.2.1.33" evidence="1"/>
<dbReference type="GO" id="GO:0003861">
    <property type="term" value="F:3-isopropylmalate dehydratase activity"/>
    <property type="evidence" value="ECO:0007669"/>
    <property type="project" value="UniProtKB-EC"/>
</dbReference>
<reference evidence="1" key="2">
    <citation type="submission" date="2019-01" db="EMBL/GenBank/DDBJ databases">
        <authorList>
            <consortium name="NCBI Pathogen Detection Project"/>
        </authorList>
    </citation>
    <scope>NUCLEOTIDE SEQUENCE</scope>
    <source>
        <strain evidence="1">S376FT</strain>
    </source>
</reference>
<proteinExistence type="predicted"/>
<gene>
    <name evidence="1" type="primary">leuD</name>
    <name evidence="1" type="ORF">G1R62_26025</name>
</gene>
<keyword evidence="1" id="KW-0456">Lyase</keyword>
<organism evidence="1">
    <name type="scientific">Salmonella enterica</name>
    <name type="common">Salmonella choleraesuis</name>
    <dbReference type="NCBI Taxonomy" id="28901"/>
    <lineage>
        <taxon>Bacteria</taxon>
        <taxon>Pseudomonadati</taxon>
        <taxon>Pseudomonadota</taxon>
        <taxon>Gammaproteobacteria</taxon>
        <taxon>Enterobacterales</taxon>
        <taxon>Enterobacteriaceae</taxon>
        <taxon>Salmonella</taxon>
    </lineage>
</organism>